<dbReference type="InterPro" id="IPR002176">
    <property type="entry name" value="X-over_junc_endoDNase_RuvC"/>
</dbReference>
<evidence type="ECO:0000313" key="14">
    <source>
        <dbReference type="EMBL" id="GAA0576216.1"/>
    </source>
</evidence>
<dbReference type="Proteomes" id="UP001499951">
    <property type="component" value="Unassembled WGS sequence"/>
</dbReference>
<keyword evidence="8 12" id="KW-0460">Magnesium</keyword>
<dbReference type="EMBL" id="BAAADD010000007">
    <property type="protein sequence ID" value="GAA0576216.1"/>
    <property type="molecule type" value="Genomic_DNA"/>
</dbReference>
<evidence type="ECO:0000256" key="2">
    <source>
        <dbReference type="ARBA" id="ARBA00022490"/>
    </source>
</evidence>
<feature type="binding site" evidence="12">
    <location>
        <position position="29"/>
    </location>
    <ligand>
        <name>Mg(2+)</name>
        <dbReference type="ChEBI" id="CHEBI:18420"/>
        <label>1</label>
    </ligand>
</feature>
<evidence type="ECO:0000313" key="15">
    <source>
        <dbReference type="Proteomes" id="UP001499951"/>
    </source>
</evidence>
<evidence type="ECO:0000256" key="12">
    <source>
        <dbReference type="HAMAP-Rule" id="MF_00034"/>
    </source>
</evidence>
<comment type="cofactor">
    <cofactor evidence="12">
        <name>Mg(2+)</name>
        <dbReference type="ChEBI" id="CHEBI:18420"/>
    </cofactor>
    <text evidence="12">Binds 2 Mg(2+) ion per subunit.</text>
</comment>
<dbReference type="NCBIfam" id="TIGR00228">
    <property type="entry name" value="ruvC"/>
    <property type="match status" value="1"/>
</dbReference>
<evidence type="ECO:0000256" key="4">
    <source>
        <dbReference type="ARBA" id="ARBA00022723"/>
    </source>
</evidence>
<dbReference type="EC" id="3.1.21.10" evidence="12 13"/>
<keyword evidence="7 12" id="KW-0378">Hydrolase</keyword>
<name>A0ABN1EWC2_9PROT</name>
<keyword evidence="11 12" id="KW-0234">DNA repair</keyword>
<dbReference type="PRINTS" id="PR00696">
    <property type="entry name" value="RSOLVASERUVC"/>
</dbReference>
<evidence type="ECO:0000256" key="13">
    <source>
        <dbReference type="NCBIfam" id="TIGR00228"/>
    </source>
</evidence>
<reference evidence="14 15" key="1">
    <citation type="journal article" date="2019" name="Int. J. Syst. Evol. Microbiol.">
        <title>The Global Catalogue of Microorganisms (GCM) 10K type strain sequencing project: providing services to taxonomists for standard genome sequencing and annotation.</title>
        <authorList>
            <consortium name="The Broad Institute Genomics Platform"/>
            <consortium name="The Broad Institute Genome Sequencing Center for Infectious Disease"/>
            <person name="Wu L."/>
            <person name="Ma J."/>
        </authorList>
    </citation>
    <scope>NUCLEOTIDE SEQUENCE [LARGE SCALE GENOMIC DNA]</scope>
    <source>
        <strain evidence="14 15">JCM 15089</strain>
    </source>
</reference>
<keyword evidence="9 12" id="KW-0238">DNA-binding</keyword>
<comment type="catalytic activity">
    <reaction evidence="12">
        <text>Endonucleolytic cleavage at a junction such as a reciprocal single-stranded crossover between two homologous DNA duplexes (Holliday junction).</text>
        <dbReference type="EC" id="3.1.21.10"/>
    </reaction>
</comment>
<gene>
    <name evidence="12 14" type="primary">ruvC</name>
    <name evidence="14" type="ORF">GCM10008942_26310</name>
</gene>
<evidence type="ECO:0000256" key="10">
    <source>
        <dbReference type="ARBA" id="ARBA00023172"/>
    </source>
</evidence>
<dbReference type="PANTHER" id="PTHR30194:SF3">
    <property type="entry name" value="CROSSOVER JUNCTION ENDODEOXYRIBONUCLEASE RUVC"/>
    <property type="match status" value="1"/>
</dbReference>
<organism evidence="14 15">
    <name type="scientific">Rhizomicrobium electricum</name>
    <dbReference type="NCBI Taxonomy" id="480070"/>
    <lineage>
        <taxon>Bacteria</taxon>
        <taxon>Pseudomonadati</taxon>
        <taxon>Pseudomonadota</taxon>
        <taxon>Alphaproteobacteria</taxon>
        <taxon>Micropepsales</taxon>
        <taxon>Micropepsaceae</taxon>
        <taxon>Rhizomicrobium</taxon>
    </lineage>
</organism>
<evidence type="ECO:0000256" key="11">
    <source>
        <dbReference type="ARBA" id="ARBA00023204"/>
    </source>
</evidence>
<sequence length="187" mass="19542">MDSPRPIRETFLRDSFGLDMQIVRILGLDPGLSRMGWGAIDCAGTKLTHVAHGVIVTKPAETLGLRLLALHTEVARIIAQYRPQAIAVEQAFVAKDPSAALKLGHARAVALLAAAQAGLDIAEYAPNHIKKSVVGVGHAGKEQVQAMVKRLLPACGVEQADAADALAAAIAHASLAGTRARILAALT</sequence>
<feature type="active site" evidence="12">
    <location>
        <position position="89"/>
    </location>
</feature>
<feature type="binding site" evidence="12">
    <location>
        <position position="89"/>
    </location>
    <ligand>
        <name>Mg(2+)</name>
        <dbReference type="ChEBI" id="CHEBI:18420"/>
        <label>2</label>
    </ligand>
</feature>
<comment type="caution">
    <text evidence="14">The sequence shown here is derived from an EMBL/GenBank/DDBJ whole genome shotgun (WGS) entry which is preliminary data.</text>
</comment>
<comment type="subunit">
    <text evidence="12">Homodimer which binds Holliday junction (HJ) DNA. The HJ becomes 2-fold symmetrical on binding to RuvC with unstacked arms; it has a different conformation from HJ DNA in complex with RuvA. In the full resolvosome a probable DNA-RuvA(4)-RuvB(12)-RuvC(2) complex forms which resolves the HJ.</text>
</comment>
<dbReference type="HAMAP" id="MF_00034">
    <property type="entry name" value="RuvC"/>
    <property type="match status" value="1"/>
</dbReference>
<feature type="active site" evidence="12">
    <location>
        <position position="29"/>
    </location>
</feature>
<comment type="subcellular location">
    <subcellularLocation>
        <location evidence="12">Cytoplasm</location>
    </subcellularLocation>
</comment>
<protein>
    <recommendedName>
        <fullName evidence="12 13">Crossover junction endodeoxyribonuclease RuvC</fullName>
        <ecNumber evidence="12 13">3.1.21.10</ecNumber>
    </recommendedName>
    <alternativeName>
        <fullName evidence="12">Holliday junction nuclease RuvC</fullName>
    </alternativeName>
    <alternativeName>
        <fullName evidence="12">Holliday junction resolvase RuvC</fullName>
    </alternativeName>
</protein>
<dbReference type="PANTHER" id="PTHR30194">
    <property type="entry name" value="CROSSOVER JUNCTION ENDODEOXYRIBONUCLEASE RUVC"/>
    <property type="match status" value="1"/>
</dbReference>
<feature type="active site" evidence="12">
    <location>
        <position position="161"/>
    </location>
</feature>
<proteinExistence type="inferred from homology"/>
<dbReference type="SUPFAM" id="SSF53098">
    <property type="entry name" value="Ribonuclease H-like"/>
    <property type="match status" value="1"/>
</dbReference>
<evidence type="ECO:0000256" key="6">
    <source>
        <dbReference type="ARBA" id="ARBA00022763"/>
    </source>
</evidence>
<dbReference type="Pfam" id="PF02075">
    <property type="entry name" value="RuvC"/>
    <property type="match status" value="1"/>
</dbReference>
<evidence type="ECO:0000256" key="3">
    <source>
        <dbReference type="ARBA" id="ARBA00022722"/>
    </source>
</evidence>
<accession>A0ABN1EWC2</accession>
<keyword evidence="5 12" id="KW-0255">Endonuclease</keyword>
<dbReference type="CDD" id="cd16962">
    <property type="entry name" value="RuvC"/>
    <property type="match status" value="1"/>
</dbReference>
<dbReference type="InterPro" id="IPR036397">
    <property type="entry name" value="RNaseH_sf"/>
</dbReference>
<evidence type="ECO:0000256" key="7">
    <source>
        <dbReference type="ARBA" id="ARBA00022801"/>
    </source>
</evidence>
<dbReference type="PROSITE" id="PS01321">
    <property type="entry name" value="RUVC"/>
    <property type="match status" value="1"/>
</dbReference>
<evidence type="ECO:0000256" key="1">
    <source>
        <dbReference type="ARBA" id="ARBA00009518"/>
    </source>
</evidence>
<keyword evidence="4 12" id="KW-0479">Metal-binding</keyword>
<comment type="function">
    <text evidence="12">The RuvA-RuvB-RuvC complex processes Holliday junction (HJ) DNA during genetic recombination and DNA repair. Endonuclease that resolves HJ intermediates. Cleaves cruciform DNA by making single-stranded nicks across the HJ at symmetrical positions within the homologous arms, yielding a 5'-phosphate and a 3'-hydroxyl group; requires a central core of homology in the junction. The consensus cleavage sequence is 5'-(A/T)TT(C/G)-3'. Cleavage occurs on the 3'-side of the TT dinucleotide at the point of strand exchange. HJ branch migration catalyzed by RuvA-RuvB allows RuvC to scan DNA until it finds its consensus sequence, where it cleaves and resolves the cruciform DNA.</text>
</comment>
<keyword evidence="15" id="KW-1185">Reference proteome</keyword>
<dbReference type="Gene3D" id="3.30.420.10">
    <property type="entry name" value="Ribonuclease H-like superfamily/Ribonuclease H"/>
    <property type="match status" value="1"/>
</dbReference>
<dbReference type="InterPro" id="IPR012337">
    <property type="entry name" value="RNaseH-like_sf"/>
</dbReference>
<evidence type="ECO:0000256" key="5">
    <source>
        <dbReference type="ARBA" id="ARBA00022759"/>
    </source>
</evidence>
<comment type="similarity">
    <text evidence="1 12">Belongs to the RuvC family.</text>
</comment>
<feature type="binding site" evidence="12">
    <location>
        <position position="161"/>
    </location>
    <ligand>
        <name>Mg(2+)</name>
        <dbReference type="ChEBI" id="CHEBI:18420"/>
        <label>1</label>
    </ligand>
</feature>
<dbReference type="InterPro" id="IPR020563">
    <property type="entry name" value="X-over_junc_endoDNase_Mg_BS"/>
</dbReference>
<keyword evidence="10 12" id="KW-0233">DNA recombination</keyword>
<evidence type="ECO:0000256" key="8">
    <source>
        <dbReference type="ARBA" id="ARBA00022842"/>
    </source>
</evidence>
<keyword evidence="2 12" id="KW-0963">Cytoplasm</keyword>
<keyword evidence="6 12" id="KW-0227">DNA damage</keyword>
<keyword evidence="3 12" id="KW-0540">Nuclease</keyword>
<evidence type="ECO:0000256" key="9">
    <source>
        <dbReference type="ARBA" id="ARBA00023125"/>
    </source>
</evidence>